<keyword evidence="3" id="KW-1185">Reference proteome</keyword>
<reference evidence="2" key="1">
    <citation type="submission" date="2021-06" db="EMBL/GenBank/DDBJ databases">
        <authorList>
            <person name="Hodson N. C."/>
            <person name="Mongue J. A."/>
            <person name="Jaron S. K."/>
        </authorList>
    </citation>
    <scope>NUCLEOTIDE SEQUENCE</scope>
</reference>
<comment type="caution">
    <text evidence="2">The sequence shown here is derived from an EMBL/GenBank/DDBJ whole genome shotgun (WGS) entry which is preliminary data.</text>
</comment>
<evidence type="ECO:0000313" key="3">
    <source>
        <dbReference type="Proteomes" id="UP000708208"/>
    </source>
</evidence>
<evidence type="ECO:0000256" key="1">
    <source>
        <dbReference type="SAM" id="SignalP"/>
    </source>
</evidence>
<keyword evidence="1" id="KW-0732">Signal</keyword>
<name>A0A8J2PG98_9HEXA</name>
<proteinExistence type="predicted"/>
<gene>
    <name evidence="2" type="ORF">AFUS01_LOCUS31497</name>
</gene>
<protein>
    <submittedName>
        <fullName evidence="2">Uncharacterized protein</fullName>
    </submittedName>
</protein>
<accession>A0A8J2PG98</accession>
<organism evidence="2 3">
    <name type="scientific">Allacma fusca</name>
    <dbReference type="NCBI Taxonomy" id="39272"/>
    <lineage>
        <taxon>Eukaryota</taxon>
        <taxon>Metazoa</taxon>
        <taxon>Ecdysozoa</taxon>
        <taxon>Arthropoda</taxon>
        <taxon>Hexapoda</taxon>
        <taxon>Collembola</taxon>
        <taxon>Symphypleona</taxon>
        <taxon>Sminthuridae</taxon>
        <taxon>Allacma</taxon>
    </lineage>
</organism>
<dbReference type="AlphaFoldDB" id="A0A8J2PG98"/>
<evidence type="ECO:0000313" key="2">
    <source>
        <dbReference type="EMBL" id="CAG7821143.1"/>
    </source>
</evidence>
<dbReference type="Proteomes" id="UP000708208">
    <property type="component" value="Unassembled WGS sequence"/>
</dbReference>
<feature type="signal peptide" evidence="1">
    <location>
        <begin position="1"/>
        <end position="23"/>
    </location>
</feature>
<dbReference type="EMBL" id="CAJVCH010501252">
    <property type="protein sequence ID" value="CAG7821143.1"/>
    <property type="molecule type" value="Genomic_DNA"/>
</dbReference>
<feature type="chain" id="PRO_5035147260" evidence="1">
    <location>
        <begin position="24"/>
        <end position="469"/>
    </location>
</feature>
<sequence>MIKFLVPLVCFAAVICNTEPIDTEEWPIFDYFMLKQTVDPRVLPGYPTWSAQSWYELSNERDRVVSELYPEIPSRNEKDLKVIFVTTPEEVIDAFFHSVLAPDDYEAAWSTRPFQTYVLDDDNVFNCGLLYILALVDENGLPVEILVMDDNEFRADEVHLTCVNIESALSPFGQVPPILELEFSGKIPQDDFTEELSEIEVSEEIILGSYDVQDSFEAGLTDGHIPENGFIQFGEGDVADETFLKNEFDPELSHGNFGTGTVLEESIEETTDIYLNGDHPNSGLFEPFPENEFVQVNPEDVLDHILVANDFDPELPHDNLGPGTITEENTEEITEIDYGTVQPDNGNFSPALENVFIEYFPEEFSEQFQSVQDFGEHLQSYQDAPSTVTEEIIEESTELEYSTNDPDNTNIPDKGFVQNVPENNFSTEFQGYDDVEEVQTIETTQVETTEGDTGTGMFKRNKLRFALKK</sequence>